<sequence length="765" mass="87768">MATNQRIALDEYQWDILLRIVAYSGIENIAQLLTPENRLFLNSNEQLKRAINSVISDEDGLQYNNRIDRYSFLHMYLRTPNCIDKTQLKFLDNEDEFLILYNYCVEENLPTTLNIAYYMWTSTDMVEFRDLVSKLRASTIKFNIELEFDTGFQYLFNGQQFFESLTTIGSQVKSLVIDQCNESFGIDMKLFSNMENLSLHFCSASSVNNLQTSKLKSLMFECTGSEGANHLIDALPPTLETFQANAHVIFLILERVNAGELQLPQLETITFWNERRRRLSMPLEFLKRAISSSTKHLELKSLIYTPEISGEVITLLEKASMQGMKLQSLSLNFGLDRPLSVYPTKSLTITKMDKPDILAHLQYPPTLKRLDLSNNSIEDLSLIIPALPLGLEFISFEHNPISWSTYLPNFAKFAQLNYLRLMNTHIGKHFSRFQFPDSLEILSLEVNQIESIDHVKFPKNLVNLGIGSNKIKVVYKPRFPPTIQTIHFTENNISKVDLSTNHIGQPLQITTLYLNYNRITSLKNVKLPSNLIILNFDNCCIETLLDTEFGKTIEELSFSGCEIKELKNITFESGSRLKYLCLSGNQLRKMDLIPPQSVTNINLSSNGFTKIPPQLANLRHLKYLSLAQNKLRTINFSFQTSSLKELELSYNSIHKIQLSFPQNTNTNLRSISLSSNELSRFTIKSIGHDDGKKVRHNKFSEIDLSQNHIMQEEISSIMEKMPTSTQCLWYYKDLQSESQFGDDFVLNTFPGGFLVKKRCDVPAMT</sequence>
<dbReference type="InterPro" id="IPR050333">
    <property type="entry name" value="SLRP"/>
</dbReference>
<comment type="caution">
    <text evidence="3">The sequence shown here is derived from an EMBL/GenBank/DDBJ whole genome shotgun (WGS) entry which is preliminary data.</text>
</comment>
<dbReference type="InterPro" id="IPR032675">
    <property type="entry name" value="LRR_dom_sf"/>
</dbReference>
<dbReference type="SUPFAM" id="SSF52047">
    <property type="entry name" value="RNI-like"/>
    <property type="match status" value="1"/>
</dbReference>
<reference evidence="3" key="1">
    <citation type="submission" date="2020-03" db="EMBL/GenBank/DDBJ databases">
        <title>FDA dAtabase for Regulatory Grade micrObial Sequences (FDA-ARGOS): Supporting development and validation of Infectious Disease Dx tests.</title>
        <authorList>
            <person name="Campos J."/>
            <person name="Goldberg B."/>
            <person name="Tallon L."/>
            <person name="Sadzewicz L."/>
            <person name="Vavikolanu K."/>
            <person name="Mehta A."/>
            <person name="Aluvathingal J."/>
            <person name="Nadendla S."/>
            <person name="Nandy P."/>
            <person name="Geyer C."/>
            <person name="Yan Y."/>
            <person name="Sichtig H."/>
        </authorList>
    </citation>
    <scope>NUCLEOTIDE SEQUENCE [LARGE SCALE GENOMIC DNA]</scope>
    <source>
        <strain evidence="3">FDAARGOS_652</strain>
    </source>
</reference>
<dbReference type="Pfam" id="PF00560">
    <property type="entry name" value="LRR_1"/>
    <property type="match status" value="1"/>
</dbReference>
<accession>A0A8X7TC47</accession>
<proteinExistence type="predicted"/>
<protein>
    <submittedName>
        <fullName evidence="3">Leucine Rich repeats (2 copies) family protein</fullName>
    </submittedName>
</protein>
<keyword evidence="1" id="KW-0433">Leucine-rich repeat</keyword>
<dbReference type="SMART" id="SM00365">
    <property type="entry name" value="LRR_SD22"/>
    <property type="match status" value="8"/>
</dbReference>
<dbReference type="SUPFAM" id="SSF52058">
    <property type="entry name" value="L domain-like"/>
    <property type="match status" value="1"/>
</dbReference>
<evidence type="ECO:0000256" key="2">
    <source>
        <dbReference type="ARBA" id="ARBA00022737"/>
    </source>
</evidence>
<name>A0A8X7TC47_CANPA</name>
<evidence type="ECO:0000256" key="1">
    <source>
        <dbReference type="ARBA" id="ARBA00022614"/>
    </source>
</evidence>
<evidence type="ECO:0000313" key="4">
    <source>
        <dbReference type="Proteomes" id="UP000590412"/>
    </source>
</evidence>
<dbReference type="AlphaFoldDB" id="A0A8X7TC47"/>
<dbReference type="PROSITE" id="PS51450">
    <property type="entry name" value="LRR"/>
    <property type="match status" value="2"/>
</dbReference>
<gene>
    <name evidence="3" type="ORF">FOB60_002176</name>
</gene>
<dbReference type="PANTHER" id="PTHR45712">
    <property type="entry name" value="AGAP008170-PA"/>
    <property type="match status" value="1"/>
</dbReference>
<evidence type="ECO:0000313" key="3">
    <source>
        <dbReference type="EMBL" id="KAF6057621.1"/>
    </source>
</evidence>
<dbReference type="PANTHER" id="PTHR45712:SF22">
    <property type="entry name" value="INSULIN-LIKE GROWTH FACTOR-BINDING PROTEIN COMPLEX ACID LABILE SUBUNIT"/>
    <property type="match status" value="1"/>
</dbReference>
<organism evidence="3 4">
    <name type="scientific">Candida parapsilosis</name>
    <name type="common">Yeast</name>
    <dbReference type="NCBI Taxonomy" id="5480"/>
    <lineage>
        <taxon>Eukaryota</taxon>
        <taxon>Fungi</taxon>
        <taxon>Dikarya</taxon>
        <taxon>Ascomycota</taxon>
        <taxon>Saccharomycotina</taxon>
        <taxon>Pichiomycetes</taxon>
        <taxon>Debaryomycetaceae</taxon>
        <taxon>Candida/Lodderomyces clade</taxon>
        <taxon>Candida</taxon>
    </lineage>
</organism>
<dbReference type="Proteomes" id="UP000590412">
    <property type="component" value="Unassembled WGS sequence"/>
</dbReference>
<dbReference type="Gene3D" id="3.80.10.10">
    <property type="entry name" value="Ribonuclease Inhibitor"/>
    <property type="match status" value="2"/>
</dbReference>
<keyword evidence="2" id="KW-0677">Repeat</keyword>
<dbReference type="EMBL" id="JABWAB010000003">
    <property type="protein sequence ID" value="KAF6057621.1"/>
    <property type="molecule type" value="Genomic_DNA"/>
</dbReference>
<dbReference type="InterPro" id="IPR001611">
    <property type="entry name" value="Leu-rich_rpt"/>
</dbReference>